<keyword evidence="3 5" id="KW-0238">DNA-binding</keyword>
<dbReference type="Proteomes" id="UP001595755">
    <property type="component" value="Unassembled WGS sequence"/>
</dbReference>
<protein>
    <submittedName>
        <fullName evidence="7">TetR/AcrR family transcriptional regulator</fullName>
    </submittedName>
</protein>
<name>A0ABV8S4T1_9BACL</name>
<dbReference type="SUPFAM" id="SSF48498">
    <property type="entry name" value="Tetracyclin repressor-like, C-terminal domain"/>
    <property type="match status" value="1"/>
</dbReference>
<dbReference type="PANTHER" id="PTHR30055">
    <property type="entry name" value="HTH-TYPE TRANSCRIPTIONAL REGULATOR RUTR"/>
    <property type="match status" value="1"/>
</dbReference>
<dbReference type="EMBL" id="JBHSED010000003">
    <property type="protein sequence ID" value="MFC4302563.1"/>
    <property type="molecule type" value="Genomic_DNA"/>
</dbReference>
<sequence>MPKIVDHEKQRRIVAEAALRVIQDSGLEHATVRKIAAEAKVSAGALRHYFATQAELLVFCMNEFRARIERRLESIDIASEPPLIAFRNLLLQFIPLDAERKMEMEVWLTFTSKTFVYPELKQLSAQMDDSLYAVSDYVIRALARKEGTQLSWDPGTETDKLHALVDGLALHRMLRPERLGQERIERMLDQHLASLYRGDPSGESL</sequence>
<dbReference type="Pfam" id="PF00440">
    <property type="entry name" value="TetR_N"/>
    <property type="match status" value="1"/>
</dbReference>
<keyword evidence="1" id="KW-0678">Repressor</keyword>
<keyword evidence="8" id="KW-1185">Reference proteome</keyword>
<dbReference type="SUPFAM" id="SSF46689">
    <property type="entry name" value="Homeodomain-like"/>
    <property type="match status" value="1"/>
</dbReference>
<evidence type="ECO:0000313" key="8">
    <source>
        <dbReference type="Proteomes" id="UP001595755"/>
    </source>
</evidence>
<feature type="DNA-binding region" description="H-T-H motif" evidence="5">
    <location>
        <begin position="31"/>
        <end position="50"/>
    </location>
</feature>
<evidence type="ECO:0000256" key="3">
    <source>
        <dbReference type="ARBA" id="ARBA00023125"/>
    </source>
</evidence>
<dbReference type="InterPro" id="IPR009057">
    <property type="entry name" value="Homeodomain-like_sf"/>
</dbReference>
<dbReference type="InterPro" id="IPR050109">
    <property type="entry name" value="HTH-type_TetR-like_transc_reg"/>
</dbReference>
<organism evidence="7 8">
    <name type="scientific">Cohnella boryungensis</name>
    <dbReference type="NCBI Taxonomy" id="768479"/>
    <lineage>
        <taxon>Bacteria</taxon>
        <taxon>Bacillati</taxon>
        <taxon>Bacillota</taxon>
        <taxon>Bacilli</taxon>
        <taxon>Bacillales</taxon>
        <taxon>Paenibacillaceae</taxon>
        <taxon>Cohnella</taxon>
    </lineage>
</organism>
<dbReference type="InterPro" id="IPR036271">
    <property type="entry name" value="Tet_transcr_reg_TetR-rel_C_sf"/>
</dbReference>
<dbReference type="PROSITE" id="PS01081">
    <property type="entry name" value="HTH_TETR_1"/>
    <property type="match status" value="1"/>
</dbReference>
<reference evidence="8" key="1">
    <citation type="journal article" date="2019" name="Int. J. Syst. Evol. Microbiol.">
        <title>The Global Catalogue of Microorganisms (GCM) 10K type strain sequencing project: providing services to taxonomists for standard genome sequencing and annotation.</title>
        <authorList>
            <consortium name="The Broad Institute Genomics Platform"/>
            <consortium name="The Broad Institute Genome Sequencing Center for Infectious Disease"/>
            <person name="Wu L."/>
            <person name="Ma J."/>
        </authorList>
    </citation>
    <scope>NUCLEOTIDE SEQUENCE [LARGE SCALE GENOMIC DNA]</scope>
    <source>
        <strain evidence="8">CGMCC 4.1641</strain>
    </source>
</reference>
<keyword evidence="2" id="KW-0805">Transcription regulation</keyword>
<evidence type="ECO:0000256" key="1">
    <source>
        <dbReference type="ARBA" id="ARBA00022491"/>
    </source>
</evidence>
<dbReference type="Gene3D" id="1.10.357.10">
    <property type="entry name" value="Tetracycline Repressor, domain 2"/>
    <property type="match status" value="1"/>
</dbReference>
<feature type="domain" description="HTH tetR-type" evidence="6">
    <location>
        <begin position="8"/>
        <end position="68"/>
    </location>
</feature>
<comment type="caution">
    <text evidence="7">The sequence shown here is derived from an EMBL/GenBank/DDBJ whole genome shotgun (WGS) entry which is preliminary data.</text>
</comment>
<evidence type="ECO:0000256" key="5">
    <source>
        <dbReference type="PROSITE-ProRule" id="PRU00335"/>
    </source>
</evidence>
<dbReference type="RefSeq" id="WP_204600527.1">
    <property type="nucleotide sequence ID" value="NZ_JBHSED010000003.1"/>
</dbReference>
<dbReference type="InterPro" id="IPR039538">
    <property type="entry name" value="BetI_C"/>
</dbReference>
<evidence type="ECO:0000256" key="2">
    <source>
        <dbReference type="ARBA" id="ARBA00023015"/>
    </source>
</evidence>
<dbReference type="InterPro" id="IPR001647">
    <property type="entry name" value="HTH_TetR"/>
</dbReference>
<proteinExistence type="predicted"/>
<accession>A0ABV8S4T1</accession>
<evidence type="ECO:0000313" key="7">
    <source>
        <dbReference type="EMBL" id="MFC4302563.1"/>
    </source>
</evidence>
<gene>
    <name evidence="7" type="ORF">ACFO1S_03800</name>
</gene>
<dbReference type="PANTHER" id="PTHR30055:SF234">
    <property type="entry name" value="HTH-TYPE TRANSCRIPTIONAL REGULATOR BETI"/>
    <property type="match status" value="1"/>
</dbReference>
<keyword evidence="4" id="KW-0804">Transcription</keyword>
<dbReference type="PROSITE" id="PS50977">
    <property type="entry name" value="HTH_TETR_2"/>
    <property type="match status" value="1"/>
</dbReference>
<dbReference type="InterPro" id="IPR023772">
    <property type="entry name" value="DNA-bd_HTH_TetR-type_CS"/>
</dbReference>
<evidence type="ECO:0000259" key="6">
    <source>
        <dbReference type="PROSITE" id="PS50977"/>
    </source>
</evidence>
<evidence type="ECO:0000256" key="4">
    <source>
        <dbReference type="ARBA" id="ARBA00023163"/>
    </source>
</evidence>
<dbReference type="Pfam" id="PF13977">
    <property type="entry name" value="TetR_C_6"/>
    <property type="match status" value="1"/>
</dbReference>